<evidence type="ECO:0000313" key="2">
    <source>
        <dbReference type="Proteomes" id="UP000308600"/>
    </source>
</evidence>
<organism evidence="1 2">
    <name type="scientific">Pluteus cervinus</name>
    <dbReference type="NCBI Taxonomy" id="181527"/>
    <lineage>
        <taxon>Eukaryota</taxon>
        <taxon>Fungi</taxon>
        <taxon>Dikarya</taxon>
        <taxon>Basidiomycota</taxon>
        <taxon>Agaricomycotina</taxon>
        <taxon>Agaricomycetes</taxon>
        <taxon>Agaricomycetidae</taxon>
        <taxon>Agaricales</taxon>
        <taxon>Pluteineae</taxon>
        <taxon>Pluteaceae</taxon>
        <taxon>Pluteus</taxon>
    </lineage>
</organism>
<keyword evidence="2" id="KW-1185">Reference proteome</keyword>
<reference evidence="1 2" key="1">
    <citation type="journal article" date="2019" name="Nat. Ecol. Evol.">
        <title>Megaphylogeny resolves global patterns of mushroom evolution.</title>
        <authorList>
            <person name="Varga T."/>
            <person name="Krizsan K."/>
            <person name="Foldi C."/>
            <person name="Dima B."/>
            <person name="Sanchez-Garcia M."/>
            <person name="Sanchez-Ramirez S."/>
            <person name="Szollosi G.J."/>
            <person name="Szarkandi J.G."/>
            <person name="Papp V."/>
            <person name="Albert L."/>
            <person name="Andreopoulos W."/>
            <person name="Angelini C."/>
            <person name="Antonin V."/>
            <person name="Barry K.W."/>
            <person name="Bougher N.L."/>
            <person name="Buchanan P."/>
            <person name="Buyck B."/>
            <person name="Bense V."/>
            <person name="Catcheside P."/>
            <person name="Chovatia M."/>
            <person name="Cooper J."/>
            <person name="Damon W."/>
            <person name="Desjardin D."/>
            <person name="Finy P."/>
            <person name="Geml J."/>
            <person name="Haridas S."/>
            <person name="Hughes K."/>
            <person name="Justo A."/>
            <person name="Karasinski D."/>
            <person name="Kautmanova I."/>
            <person name="Kiss B."/>
            <person name="Kocsube S."/>
            <person name="Kotiranta H."/>
            <person name="LaButti K.M."/>
            <person name="Lechner B.E."/>
            <person name="Liimatainen K."/>
            <person name="Lipzen A."/>
            <person name="Lukacs Z."/>
            <person name="Mihaltcheva S."/>
            <person name="Morgado L.N."/>
            <person name="Niskanen T."/>
            <person name="Noordeloos M.E."/>
            <person name="Ohm R.A."/>
            <person name="Ortiz-Santana B."/>
            <person name="Ovrebo C."/>
            <person name="Racz N."/>
            <person name="Riley R."/>
            <person name="Savchenko A."/>
            <person name="Shiryaev A."/>
            <person name="Soop K."/>
            <person name="Spirin V."/>
            <person name="Szebenyi C."/>
            <person name="Tomsovsky M."/>
            <person name="Tulloss R.E."/>
            <person name="Uehling J."/>
            <person name="Grigoriev I.V."/>
            <person name="Vagvolgyi C."/>
            <person name="Papp T."/>
            <person name="Martin F.M."/>
            <person name="Miettinen O."/>
            <person name="Hibbett D.S."/>
            <person name="Nagy L.G."/>
        </authorList>
    </citation>
    <scope>NUCLEOTIDE SEQUENCE [LARGE SCALE GENOMIC DNA]</scope>
    <source>
        <strain evidence="1 2">NL-1719</strain>
    </source>
</reference>
<dbReference type="EMBL" id="ML208429">
    <property type="protein sequence ID" value="TFK65663.1"/>
    <property type="molecule type" value="Genomic_DNA"/>
</dbReference>
<gene>
    <name evidence="1" type="ORF">BDN72DRAFT_188736</name>
</gene>
<accession>A0ACD3AIF6</accession>
<evidence type="ECO:0000313" key="1">
    <source>
        <dbReference type="EMBL" id="TFK65663.1"/>
    </source>
</evidence>
<proteinExistence type="predicted"/>
<dbReference type="Proteomes" id="UP000308600">
    <property type="component" value="Unassembled WGS sequence"/>
</dbReference>
<protein>
    <submittedName>
        <fullName evidence="1">Uncharacterized protein</fullName>
    </submittedName>
</protein>
<name>A0ACD3AIF6_9AGAR</name>
<sequence length="83" mass="9374">MPNAPLGQRIINENMRTTYITRLYLSMATRQDLATWNLPVRTQRGGCKRSKVCNSRVEHLNPPFMNVARGVLSDGPTQVVFKG</sequence>